<feature type="region of interest" description="Disordered" evidence="1">
    <location>
        <begin position="129"/>
        <end position="158"/>
    </location>
</feature>
<accession>A0ABQ9I4L6</accession>
<dbReference type="Proteomes" id="UP001159363">
    <property type="component" value="Chromosome 2"/>
</dbReference>
<gene>
    <name evidence="2" type="ORF">PR048_004130</name>
</gene>
<evidence type="ECO:0000313" key="3">
    <source>
        <dbReference type="Proteomes" id="UP001159363"/>
    </source>
</evidence>
<organism evidence="2 3">
    <name type="scientific">Dryococelus australis</name>
    <dbReference type="NCBI Taxonomy" id="614101"/>
    <lineage>
        <taxon>Eukaryota</taxon>
        <taxon>Metazoa</taxon>
        <taxon>Ecdysozoa</taxon>
        <taxon>Arthropoda</taxon>
        <taxon>Hexapoda</taxon>
        <taxon>Insecta</taxon>
        <taxon>Pterygota</taxon>
        <taxon>Neoptera</taxon>
        <taxon>Polyneoptera</taxon>
        <taxon>Phasmatodea</taxon>
        <taxon>Verophasmatodea</taxon>
        <taxon>Anareolatae</taxon>
        <taxon>Phasmatidae</taxon>
        <taxon>Eurycanthinae</taxon>
        <taxon>Dryococelus</taxon>
    </lineage>
</organism>
<comment type="caution">
    <text evidence="2">The sequence shown here is derived from an EMBL/GenBank/DDBJ whole genome shotgun (WGS) entry which is preliminary data.</text>
</comment>
<evidence type="ECO:0000313" key="2">
    <source>
        <dbReference type="EMBL" id="KAJ8891602.1"/>
    </source>
</evidence>
<reference evidence="2 3" key="1">
    <citation type="submission" date="2023-02" db="EMBL/GenBank/DDBJ databases">
        <title>LHISI_Scaffold_Assembly.</title>
        <authorList>
            <person name="Stuart O.P."/>
            <person name="Cleave R."/>
            <person name="Magrath M.J.L."/>
            <person name="Mikheyev A.S."/>
        </authorList>
    </citation>
    <scope>NUCLEOTIDE SEQUENCE [LARGE SCALE GENOMIC DNA]</scope>
    <source>
        <strain evidence="2">Daus_M_001</strain>
        <tissue evidence="2">Leg muscle</tissue>
    </source>
</reference>
<name>A0ABQ9I4L6_9NEOP</name>
<keyword evidence="3" id="KW-1185">Reference proteome</keyword>
<protein>
    <submittedName>
        <fullName evidence="2">Uncharacterized protein</fullName>
    </submittedName>
</protein>
<sequence>MRVIEVGMEQRQNERVYKSTITPNDKGKVDITHHTQRKTKRFVADNLQSLVHDFFCSEIYLHKWGIALHGGKLHCSQSYSILKYNRGERGHGRKEARCGLAMTWWREQRRVAMWVWLDDGRMKGVKRCEGMTKGRDEGPVEDKQQEEAKMKRGSRLQHPAEWPARQRGIETMFAGSAFIVEGVYHLVCEEQKTILTRYLIHQLKLKKETNSEWNVFNAKQNVRVAWDEVTSTIANCFRKAGIGTTEEQACEDDTNGKTEQWDYLQSAEDSSKTLPLSKTLRSPQSAKDYSCLVQPKTLCSYLNPSYLSLSARTLSVQDLHAAEDQHERQLHLFQVYLALNTSTTLPQPTSCDFAVTSQQVLEIELPGRAATSICLTLGLTPLKPDISLPAHCLISHTIPYDHNGQVNSVLVAMVVLARIGKGT</sequence>
<evidence type="ECO:0000256" key="1">
    <source>
        <dbReference type="SAM" id="MobiDB-lite"/>
    </source>
</evidence>
<feature type="compositionally biased region" description="Basic and acidic residues" evidence="1">
    <location>
        <begin position="129"/>
        <end position="150"/>
    </location>
</feature>
<proteinExistence type="predicted"/>
<dbReference type="EMBL" id="JARBHB010000002">
    <property type="protein sequence ID" value="KAJ8891602.1"/>
    <property type="molecule type" value="Genomic_DNA"/>
</dbReference>